<comment type="caution">
    <text evidence="2">The sequence shown here is derived from an EMBL/GenBank/DDBJ whole genome shotgun (WGS) entry which is preliminary data.</text>
</comment>
<dbReference type="GO" id="GO:0005634">
    <property type="term" value="C:nucleus"/>
    <property type="evidence" value="ECO:0007669"/>
    <property type="project" value="TreeGrafter"/>
</dbReference>
<feature type="region of interest" description="Disordered" evidence="1">
    <location>
        <begin position="523"/>
        <end position="552"/>
    </location>
</feature>
<dbReference type="SUPFAM" id="SSF81383">
    <property type="entry name" value="F-box domain"/>
    <property type="match status" value="1"/>
</dbReference>
<dbReference type="EMBL" id="VEPZ02001782">
    <property type="protein sequence ID" value="KAE8655180.1"/>
    <property type="molecule type" value="Genomic_DNA"/>
</dbReference>
<dbReference type="GO" id="GO:0061458">
    <property type="term" value="P:reproductive system development"/>
    <property type="evidence" value="ECO:0007669"/>
    <property type="project" value="TreeGrafter"/>
</dbReference>
<dbReference type="AlphaFoldDB" id="A0A6A2WN10"/>
<accession>A0A6A2WN10</accession>
<dbReference type="Proteomes" id="UP000436088">
    <property type="component" value="Unassembled WGS sequence"/>
</dbReference>
<sequence length="642" mass="72518">MFNEPLLTSPSTLGPLNLHNKIFAMDHTNADNVKPTEECHEVHNVDESDRLVGRLFSSRDQAWYFYKGFVQEHGFRVSKVNPVDRQRAHTPVTRTGCKARVVVTTTNTNDHWVISKAKEIVNGDVNALIAYFDYKKHDDHGFFMTYLVDESGQHSQNAWLPGGQPRNLIFNGVRLFHNSTSKSIHGYSSFSIPPFNCKPLYFIPNHSLANGKREKRKKNLQARFPCFLGDLGFPIPCVMEIASMGLVGYELERREAVEDIMQDAPILNSVVLITSLSMLVIGFRYEQDLWTYIARFLDGRSLVMLGATNKWFNSVIMQECIWKFTCLRELQVPDPGHVAFSWSKLYGSVVEVAFLCERMVNPPVKIPKQGNIDDMLQSAAHIYNLFDALCVTKKNVKVSIENDLLPMKMQSTRSPSYLVDEILDKEGRLRWFGHVLRRLPSDAVRRVESITVDGARRRGRPRRKWEDCLRSDLMDLALTKDMTSDRKVWRLKTRACNPLTVPGNVSYGSTAISNALPSLFPAGSAPPLSPRSVSGSPRVTKQRDGPSNLGSPLKVISEPVKEFIPQIYDSPLEYLNTASLAPKKDDQTNRLIHGVLQLPANSNLMVDEKQLESGSLNSIGIENTKLLKNLIEFQKVSCHLVC</sequence>
<keyword evidence="3" id="KW-1185">Reference proteome</keyword>
<dbReference type="Pfam" id="PF09739">
    <property type="entry name" value="MCM_bind"/>
    <property type="match status" value="1"/>
</dbReference>
<dbReference type="PANTHER" id="PTHR47149">
    <property type="entry name" value="F-BOX PROTEIN RMF"/>
    <property type="match status" value="1"/>
</dbReference>
<gene>
    <name evidence="2" type="ORF">F3Y22_tig00117034pilonHSYRG01111</name>
</gene>
<evidence type="ECO:0000256" key="1">
    <source>
        <dbReference type="SAM" id="MobiDB-lite"/>
    </source>
</evidence>
<evidence type="ECO:0000313" key="2">
    <source>
        <dbReference type="EMBL" id="KAE8655180.1"/>
    </source>
</evidence>
<proteinExistence type="predicted"/>
<dbReference type="PANTHER" id="PTHR47149:SF1">
    <property type="entry name" value="F-BOX PROTEIN RMF"/>
    <property type="match status" value="1"/>
</dbReference>
<reference evidence="2" key="1">
    <citation type="submission" date="2019-09" db="EMBL/GenBank/DDBJ databases">
        <title>Draft genome information of white flower Hibiscus syriacus.</title>
        <authorList>
            <person name="Kim Y.-M."/>
        </authorList>
    </citation>
    <scope>NUCLEOTIDE SEQUENCE [LARGE SCALE GENOMIC DNA]</scope>
    <source>
        <strain evidence="2">YM2019G1</strain>
    </source>
</reference>
<dbReference type="InterPro" id="IPR019140">
    <property type="entry name" value="MCM_complex-bd"/>
</dbReference>
<protein>
    <submittedName>
        <fullName evidence="2">RING/U-box superfamily protein</fullName>
    </submittedName>
</protein>
<evidence type="ECO:0000313" key="3">
    <source>
        <dbReference type="Proteomes" id="UP000436088"/>
    </source>
</evidence>
<organism evidence="2 3">
    <name type="scientific">Hibiscus syriacus</name>
    <name type="common">Rose of Sharon</name>
    <dbReference type="NCBI Taxonomy" id="106335"/>
    <lineage>
        <taxon>Eukaryota</taxon>
        <taxon>Viridiplantae</taxon>
        <taxon>Streptophyta</taxon>
        <taxon>Embryophyta</taxon>
        <taxon>Tracheophyta</taxon>
        <taxon>Spermatophyta</taxon>
        <taxon>Magnoliopsida</taxon>
        <taxon>eudicotyledons</taxon>
        <taxon>Gunneridae</taxon>
        <taxon>Pentapetalae</taxon>
        <taxon>rosids</taxon>
        <taxon>malvids</taxon>
        <taxon>Malvales</taxon>
        <taxon>Malvaceae</taxon>
        <taxon>Malvoideae</taxon>
        <taxon>Hibiscus</taxon>
    </lineage>
</organism>
<name>A0A6A2WN10_HIBSY</name>
<dbReference type="InterPro" id="IPR036047">
    <property type="entry name" value="F-box-like_dom_sf"/>
</dbReference>